<dbReference type="GO" id="GO:0016560">
    <property type="term" value="P:protein import into peroxisome matrix, docking"/>
    <property type="evidence" value="ECO:0007669"/>
    <property type="project" value="TreeGrafter"/>
</dbReference>
<feature type="repeat" description="TPR" evidence="8">
    <location>
        <begin position="537"/>
        <end position="570"/>
    </location>
</feature>
<evidence type="ECO:0000313" key="10">
    <source>
        <dbReference type="Proteomes" id="UP000054350"/>
    </source>
</evidence>
<keyword evidence="5" id="KW-0677">Repeat</keyword>
<comment type="similarity">
    <text evidence="3">Belongs to the peroxisomal targeting signal receptor family.</text>
</comment>
<dbReference type="eggNOG" id="KOG1125">
    <property type="taxonomic scope" value="Eukaryota"/>
</dbReference>
<dbReference type="PANTHER" id="PTHR10130">
    <property type="entry name" value="PEROXISOMAL TARGETING SIGNAL 1 RECEPTOR PEX5"/>
    <property type="match status" value="1"/>
</dbReference>
<evidence type="ECO:0000256" key="4">
    <source>
        <dbReference type="ARBA" id="ARBA00022490"/>
    </source>
</evidence>
<evidence type="ECO:0000256" key="5">
    <source>
        <dbReference type="ARBA" id="ARBA00022737"/>
    </source>
</evidence>
<evidence type="ECO:0000313" key="9">
    <source>
        <dbReference type="EMBL" id="KNE66359.1"/>
    </source>
</evidence>
<proteinExistence type="inferred from homology"/>
<evidence type="ECO:0000256" key="8">
    <source>
        <dbReference type="PROSITE-ProRule" id="PRU00339"/>
    </source>
</evidence>
<dbReference type="Proteomes" id="UP000054350">
    <property type="component" value="Unassembled WGS sequence"/>
</dbReference>
<dbReference type="OMA" id="RISLGCC"/>
<organism evidence="9 10">
    <name type="scientific">Allomyces macrogynus (strain ATCC 38327)</name>
    <name type="common">Allomyces javanicus var. macrogynus</name>
    <dbReference type="NCBI Taxonomy" id="578462"/>
    <lineage>
        <taxon>Eukaryota</taxon>
        <taxon>Fungi</taxon>
        <taxon>Fungi incertae sedis</taxon>
        <taxon>Blastocladiomycota</taxon>
        <taxon>Blastocladiomycetes</taxon>
        <taxon>Blastocladiales</taxon>
        <taxon>Blastocladiaceae</taxon>
        <taxon>Allomyces</taxon>
    </lineage>
</organism>
<dbReference type="EMBL" id="GG745350">
    <property type="protein sequence ID" value="KNE66359.1"/>
    <property type="molecule type" value="Genomic_DNA"/>
</dbReference>
<dbReference type="AlphaFoldDB" id="A0A0L0SVI1"/>
<dbReference type="OrthoDB" id="10006023at2759"/>
<keyword evidence="6 8" id="KW-0802">TPR repeat</keyword>
<name>A0A0L0SVI1_ALLM3</name>
<dbReference type="STRING" id="578462.A0A0L0SVI1"/>
<dbReference type="Pfam" id="PF13181">
    <property type="entry name" value="TPR_8"/>
    <property type="match status" value="1"/>
</dbReference>
<accession>A0A0L0SVI1</accession>
<reference evidence="9 10" key="1">
    <citation type="submission" date="2009-11" db="EMBL/GenBank/DDBJ databases">
        <title>Annotation of Allomyces macrogynus ATCC 38327.</title>
        <authorList>
            <consortium name="The Broad Institute Genome Sequencing Platform"/>
            <person name="Russ C."/>
            <person name="Cuomo C."/>
            <person name="Burger G."/>
            <person name="Gray M.W."/>
            <person name="Holland P.W.H."/>
            <person name="King N."/>
            <person name="Lang F.B.F."/>
            <person name="Roger A.J."/>
            <person name="Ruiz-Trillo I."/>
            <person name="Young S.K."/>
            <person name="Zeng Q."/>
            <person name="Gargeya S."/>
            <person name="Fitzgerald M."/>
            <person name="Haas B."/>
            <person name="Abouelleil A."/>
            <person name="Alvarado L."/>
            <person name="Arachchi H.M."/>
            <person name="Berlin A."/>
            <person name="Chapman S.B."/>
            <person name="Gearin G."/>
            <person name="Goldberg J."/>
            <person name="Griggs A."/>
            <person name="Gujja S."/>
            <person name="Hansen M."/>
            <person name="Heiman D."/>
            <person name="Howarth C."/>
            <person name="Larimer J."/>
            <person name="Lui A."/>
            <person name="MacDonald P.J.P."/>
            <person name="McCowen C."/>
            <person name="Montmayeur A."/>
            <person name="Murphy C."/>
            <person name="Neiman D."/>
            <person name="Pearson M."/>
            <person name="Priest M."/>
            <person name="Roberts A."/>
            <person name="Saif S."/>
            <person name="Shea T."/>
            <person name="Sisk P."/>
            <person name="Stolte C."/>
            <person name="Sykes S."/>
            <person name="Wortman J."/>
            <person name="Nusbaum C."/>
            <person name="Birren B."/>
        </authorList>
    </citation>
    <scope>NUCLEOTIDE SEQUENCE [LARGE SCALE GENOMIC DNA]</scope>
    <source>
        <strain evidence="9 10">ATCC 38327</strain>
    </source>
</reference>
<comment type="subcellular location">
    <subcellularLocation>
        <location evidence="2">Cytoplasm</location>
    </subcellularLocation>
    <subcellularLocation>
        <location evidence="1">Peroxisome</location>
    </subcellularLocation>
</comment>
<dbReference type="GO" id="GO:0005778">
    <property type="term" value="C:peroxisomal membrane"/>
    <property type="evidence" value="ECO:0007669"/>
    <property type="project" value="TreeGrafter"/>
</dbReference>
<evidence type="ECO:0000256" key="7">
    <source>
        <dbReference type="ARBA" id="ARBA00023140"/>
    </source>
</evidence>
<dbReference type="InterPro" id="IPR011990">
    <property type="entry name" value="TPR-like_helical_dom_sf"/>
</dbReference>
<dbReference type="PROSITE" id="PS50005">
    <property type="entry name" value="TPR"/>
    <property type="match status" value="3"/>
</dbReference>
<sequence>MDCGPVNPLASLKQQLDQDTFQDSFGQASRHLRQQQQTQDAIRQQELAEEFLRASAGPSSSRVAGARMPQDDMFGFRDMHRDLDAIHAPPPPPAQMQRPGPGADWHAEFAQFQGPAPGLSRDDMTKFDAAFQTARDAHRAAPAFAPPAAWAQEFEQFQHHQRPVVLSAEDHAALDRAFQEARAAPAPPATWEAEFALQQEAQAAQWIDEFQAAQPVDATKSDLAKTAAELLNSVETDDPKFANSEFVKFMQKLRDEELTIEGDKVVEGKGKAGTTAGGDWADQFQAHADGFVDSMWTKEFEQGAGTAQGIEADWAEQFDMPDFGAGMSDGDWFQEFQKAQAEMELYNSWDAQVPEYEEYQFEPANHFLAEPALEAVPIEGLSLSDAILLLEARVAKNPADAHSWMLLGTKQQENEREQQAIAALRRAMSQNPSLLDGWLALAVSYTNESRPEPAFDSLRQWIHNNPKYAHLESNVVKTGDSMRDVLNLYLEAVQHSVDGEIDADVQAGLGVLFNVSEEYTKAVDCFQAALNQRPGDYLLWNKLGATLANSHEASRAMDAYFHALAINPSYIRARYNLAIACINLGQHSEAVHHLLEALSIQAAANNVTSGFMSANVWETLKMATLLMNKSDWAALCDTRDLGALRAAFDASHGA</sequence>
<keyword evidence="4" id="KW-0963">Cytoplasm</keyword>
<dbReference type="SMART" id="SM00028">
    <property type="entry name" value="TPR"/>
    <property type="match status" value="5"/>
</dbReference>
<dbReference type="Gene3D" id="1.25.40.10">
    <property type="entry name" value="Tetratricopeptide repeat domain"/>
    <property type="match status" value="1"/>
</dbReference>
<feature type="repeat" description="TPR" evidence="8">
    <location>
        <begin position="401"/>
        <end position="434"/>
    </location>
</feature>
<reference evidence="10" key="2">
    <citation type="submission" date="2009-11" db="EMBL/GenBank/DDBJ databases">
        <title>The Genome Sequence of Allomyces macrogynus strain ATCC 38327.</title>
        <authorList>
            <consortium name="The Broad Institute Genome Sequencing Platform"/>
            <person name="Russ C."/>
            <person name="Cuomo C."/>
            <person name="Shea T."/>
            <person name="Young S.K."/>
            <person name="Zeng Q."/>
            <person name="Koehrsen M."/>
            <person name="Haas B."/>
            <person name="Borodovsky M."/>
            <person name="Guigo R."/>
            <person name="Alvarado L."/>
            <person name="Berlin A."/>
            <person name="Borenstein D."/>
            <person name="Chen Z."/>
            <person name="Engels R."/>
            <person name="Freedman E."/>
            <person name="Gellesch M."/>
            <person name="Goldberg J."/>
            <person name="Griggs A."/>
            <person name="Gujja S."/>
            <person name="Heiman D."/>
            <person name="Hepburn T."/>
            <person name="Howarth C."/>
            <person name="Jen D."/>
            <person name="Larson L."/>
            <person name="Lewis B."/>
            <person name="Mehta T."/>
            <person name="Park D."/>
            <person name="Pearson M."/>
            <person name="Roberts A."/>
            <person name="Saif S."/>
            <person name="Shenoy N."/>
            <person name="Sisk P."/>
            <person name="Stolte C."/>
            <person name="Sykes S."/>
            <person name="Walk T."/>
            <person name="White J."/>
            <person name="Yandava C."/>
            <person name="Burger G."/>
            <person name="Gray M.W."/>
            <person name="Holland P.W.H."/>
            <person name="King N."/>
            <person name="Lang F.B.F."/>
            <person name="Roger A.J."/>
            <person name="Ruiz-Trillo I."/>
            <person name="Lander E."/>
            <person name="Nusbaum C."/>
        </authorList>
    </citation>
    <scope>NUCLEOTIDE SEQUENCE [LARGE SCALE GENOMIC DNA]</scope>
    <source>
        <strain evidence="10">ATCC 38327</strain>
    </source>
</reference>
<dbReference type="GO" id="GO:0005052">
    <property type="term" value="F:peroxisome matrix targeting signal-1 binding"/>
    <property type="evidence" value="ECO:0007669"/>
    <property type="project" value="TreeGrafter"/>
</dbReference>
<dbReference type="VEuPathDB" id="FungiDB:AMAG_11502"/>
<keyword evidence="10" id="KW-1185">Reference proteome</keyword>
<dbReference type="SUPFAM" id="SSF48452">
    <property type="entry name" value="TPR-like"/>
    <property type="match status" value="1"/>
</dbReference>
<evidence type="ECO:0000256" key="1">
    <source>
        <dbReference type="ARBA" id="ARBA00004275"/>
    </source>
</evidence>
<protein>
    <submittedName>
        <fullName evidence="9">Uncharacterized protein</fullName>
    </submittedName>
</protein>
<gene>
    <name evidence="9" type="ORF">AMAG_11502</name>
</gene>
<dbReference type="PANTHER" id="PTHR10130:SF0">
    <property type="entry name" value="GH08708P"/>
    <property type="match status" value="1"/>
</dbReference>
<feature type="repeat" description="TPR" evidence="8">
    <location>
        <begin position="503"/>
        <end position="536"/>
    </location>
</feature>
<dbReference type="InterPro" id="IPR019734">
    <property type="entry name" value="TPR_rpt"/>
</dbReference>
<evidence type="ECO:0000256" key="3">
    <source>
        <dbReference type="ARBA" id="ARBA00005348"/>
    </source>
</evidence>
<dbReference type="GO" id="GO:0005829">
    <property type="term" value="C:cytosol"/>
    <property type="evidence" value="ECO:0007669"/>
    <property type="project" value="TreeGrafter"/>
</dbReference>
<evidence type="ECO:0000256" key="2">
    <source>
        <dbReference type="ARBA" id="ARBA00004496"/>
    </source>
</evidence>
<keyword evidence="7" id="KW-0576">Peroxisome</keyword>
<dbReference type="InterPro" id="IPR024111">
    <property type="entry name" value="PEX5/PEX5L"/>
</dbReference>
<evidence type="ECO:0000256" key="6">
    <source>
        <dbReference type="ARBA" id="ARBA00022803"/>
    </source>
</evidence>